<dbReference type="PANTHER" id="PTHR30267">
    <property type="entry name" value="PROTEIN KINASE PRKA"/>
    <property type="match status" value="1"/>
</dbReference>
<evidence type="ECO:0000313" key="4">
    <source>
        <dbReference type="Proteomes" id="UP000183561"/>
    </source>
</evidence>
<dbReference type="GO" id="GO:0006355">
    <property type="term" value="P:regulation of DNA-templated transcription"/>
    <property type="evidence" value="ECO:0007669"/>
    <property type="project" value="InterPro"/>
</dbReference>
<dbReference type="GO" id="GO:0004672">
    <property type="term" value="F:protein kinase activity"/>
    <property type="evidence" value="ECO:0007669"/>
    <property type="project" value="TreeGrafter"/>
</dbReference>
<sequence>MVTSSEHRPSTVGELRESGHVQRTVKEEIRENLLAALRDGRDPWPGIVGFEETVEPQLERALIAGHDVVLLGERGQGKTRLLRTLNLLLDEWTPVIAGSELGEHPYEPITPASIRRAQELGDSLPVAWRHRSERYSEKLATPDTSVADLVGDVDPVKVAEGRSLGDPETIHFGLVPRAHRGIVAINELPDLAERIQVSLLNVMEERDIQVRGYTLRLPLDVLMVASANPEDYTNRGRIITPLKDRFGAEIRTHYPTRLDDEVAVILQEAHLTAEVPEYLLEILARFTRLLRESTSVDQRSGVSARFAVAGAETVSAAAVHRGAVLGEADPVARPVDLETVVDVLRGKVEFESGEEGREIEVLEHLLRRATADTVRTRLGGIDLAELVDAVEQGDPVVTGERITAKALLNELPELEVLDVLAERLGAESDGERAAAAEFALEGLYLARRISKNPDINGQTVYS</sequence>
<dbReference type="PANTHER" id="PTHR30267:SF2">
    <property type="entry name" value="PROTEIN PRKA"/>
    <property type="match status" value="1"/>
</dbReference>
<dbReference type="InterPro" id="IPR027417">
    <property type="entry name" value="P-loop_NTPase"/>
</dbReference>
<organism evidence="3 4">
    <name type="scientific">Rhodococcus koreensis</name>
    <dbReference type="NCBI Taxonomy" id="99653"/>
    <lineage>
        <taxon>Bacteria</taxon>
        <taxon>Bacillati</taxon>
        <taxon>Actinomycetota</taxon>
        <taxon>Actinomycetes</taxon>
        <taxon>Mycobacteriales</taxon>
        <taxon>Nocardiaceae</taxon>
        <taxon>Rhodococcus</taxon>
    </lineage>
</organism>
<dbReference type="GO" id="GO:0005524">
    <property type="term" value="F:ATP binding"/>
    <property type="evidence" value="ECO:0007669"/>
    <property type="project" value="InterPro"/>
</dbReference>
<evidence type="ECO:0000259" key="2">
    <source>
        <dbReference type="Pfam" id="PF00158"/>
    </source>
</evidence>
<dbReference type="FunFam" id="3.40.50.300:FF:000841">
    <property type="entry name" value="Magnesium protoporphyrin chelatase"/>
    <property type="match status" value="1"/>
</dbReference>
<name>A0A1H4QQA0_9NOCA</name>
<reference evidence="4" key="1">
    <citation type="submission" date="2016-10" db="EMBL/GenBank/DDBJ databases">
        <authorList>
            <person name="Varghese N."/>
            <person name="Submissions S."/>
        </authorList>
    </citation>
    <scope>NUCLEOTIDE SEQUENCE [LARGE SCALE GENOMIC DNA]</scope>
    <source>
        <strain evidence="4">DSM 44498</strain>
    </source>
</reference>
<dbReference type="EMBL" id="FNSV01000005">
    <property type="protein sequence ID" value="SEC21803.1"/>
    <property type="molecule type" value="Genomic_DNA"/>
</dbReference>
<feature type="region of interest" description="Disordered" evidence="1">
    <location>
        <begin position="1"/>
        <end position="20"/>
    </location>
</feature>
<dbReference type="AlphaFoldDB" id="A0A1H4QQA0"/>
<keyword evidence="4" id="KW-1185">Reference proteome</keyword>
<dbReference type="Gene3D" id="3.40.50.300">
    <property type="entry name" value="P-loop containing nucleotide triphosphate hydrolases"/>
    <property type="match status" value="1"/>
</dbReference>
<proteinExistence type="predicted"/>
<gene>
    <name evidence="3" type="ORF">SAMN04490239_3303</name>
</gene>
<dbReference type="Pfam" id="PF00158">
    <property type="entry name" value="Sigma54_activat"/>
    <property type="match status" value="1"/>
</dbReference>
<evidence type="ECO:0000313" key="3">
    <source>
        <dbReference type="EMBL" id="SEC21803.1"/>
    </source>
</evidence>
<evidence type="ECO:0000256" key="1">
    <source>
        <dbReference type="SAM" id="MobiDB-lite"/>
    </source>
</evidence>
<dbReference type="InterPro" id="IPR002078">
    <property type="entry name" value="Sigma_54_int"/>
</dbReference>
<feature type="domain" description="Sigma-54 factor interaction" evidence="2">
    <location>
        <begin position="171"/>
        <end position="229"/>
    </location>
</feature>
<dbReference type="SUPFAM" id="SSF52540">
    <property type="entry name" value="P-loop containing nucleoside triphosphate hydrolases"/>
    <property type="match status" value="1"/>
</dbReference>
<dbReference type="Proteomes" id="UP000183561">
    <property type="component" value="Unassembled WGS sequence"/>
</dbReference>
<protein>
    <submittedName>
        <fullName evidence="3">Magnesium chelatase subunit I</fullName>
    </submittedName>
</protein>
<accession>A0A1H4QQA0</accession>